<gene>
    <name evidence="2" type="ORF">S03H2_22953</name>
</gene>
<proteinExistence type="predicted"/>
<organism evidence="2">
    <name type="scientific">marine sediment metagenome</name>
    <dbReference type="NCBI Taxonomy" id="412755"/>
    <lineage>
        <taxon>unclassified sequences</taxon>
        <taxon>metagenomes</taxon>
        <taxon>ecological metagenomes</taxon>
    </lineage>
</organism>
<keyword evidence="1" id="KW-0472">Membrane</keyword>
<comment type="caution">
    <text evidence="2">The sequence shown here is derived from an EMBL/GenBank/DDBJ whole genome shotgun (WGS) entry which is preliminary data.</text>
</comment>
<name>X1H7M7_9ZZZZ</name>
<reference evidence="2" key="1">
    <citation type="journal article" date="2014" name="Front. Microbiol.">
        <title>High frequency of phylogenetically diverse reductive dehalogenase-homologous genes in deep subseafloor sedimentary metagenomes.</title>
        <authorList>
            <person name="Kawai M."/>
            <person name="Futagami T."/>
            <person name="Toyoda A."/>
            <person name="Takaki Y."/>
            <person name="Nishi S."/>
            <person name="Hori S."/>
            <person name="Arai W."/>
            <person name="Tsubouchi T."/>
            <person name="Morono Y."/>
            <person name="Uchiyama I."/>
            <person name="Ito T."/>
            <person name="Fujiyama A."/>
            <person name="Inagaki F."/>
            <person name="Takami H."/>
        </authorList>
    </citation>
    <scope>NUCLEOTIDE SEQUENCE</scope>
    <source>
        <strain evidence="2">Expedition CK06-06</strain>
    </source>
</reference>
<keyword evidence="1" id="KW-1133">Transmembrane helix</keyword>
<dbReference type="EMBL" id="BARU01012451">
    <property type="protein sequence ID" value="GAH41313.1"/>
    <property type="molecule type" value="Genomic_DNA"/>
</dbReference>
<feature type="transmembrane region" description="Helical" evidence="1">
    <location>
        <begin position="34"/>
        <end position="52"/>
    </location>
</feature>
<evidence type="ECO:0000256" key="1">
    <source>
        <dbReference type="SAM" id="Phobius"/>
    </source>
</evidence>
<accession>X1H7M7</accession>
<evidence type="ECO:0000313" key="2">
    <source>
        <dbReference type="EMBL" id="GAH41313.1"/>
    </source>
</evidence>
<sequence>MIPFENVEIEAIKRIQNAEDLIFMQIGVITDFSWIFQFVFLAFIILMSLYGAKFQIWQMLKQVE</sequence>
<feature type="non-terminal residue" evidence="2">
    <location>
        <position position="64"/>
    </location>
</feature>
<keyword evidence="1" id="KW-0812">Transmembrane</keyword>
<protein>
    <submittedName>
        <fullName evidence="2">Uncharacterized protein</fullName>
    </submittedName>
</protein>
<dbReference type="AlphaFoldDB" id="X1H7M7"/>